<proteinExistence type="predicted"/>
<feature type="compositionally biased region" description="Gly residues" evidence="1">
    <location>
        <begin position="285"/>
        <end position="354"/>
    </location>
</feature>
<dbReference type="EMBL" id="JACJID010000006">
    <property type="protein sequence ID" value="MBA8930200.1"/>
    <property type="molecule type" value="Genomic_DNA"/>
</dbReference>
<gene>
    <name evidence="2" type="ORF">BC739_007433</name>
</gene>
<feature type="compositionally biased region" description="Gly residues" evidence="1">
    <location>
        <begin position="360"/>
        <end position="374"/>
    </location>
</feature>
<organism evidence="2 3">
    <name type="scientific">Kutzneria viridogrisea</name>
    <dbReference type="NCBI Taxonomy" id="47990"/>
    <lineage>
        <taxon>Bacteria</taxon>
        <taxon>Bacillati</taxon>
        <taxon>Actinomycetota</taxon>
        <taxon>Actinomycetes</taxon>
        <taxon>Pseudonocardiales</taxon>
        <taxon>Pseudonocardiaceae</taxon>
        <taxon>Kutzneria</taxon>
    </lineage>
</organism>
<dbReference type="Gene3D" id="1.20.1260.20">
    <property type="entry name" value="PPE superfamily"/>
    <property type="match status" value="1"/>
</dbReference>
<protein>
    <submittedName>
        <fullName evidence="2">Uncharacterized protein YukE</fullName>
    </submittedName>
</protein>
<dbReference type="SUPFAM" id="SSF140459">
    <property type="entry name" value="PE/PPE dimer-like"/>
    <property type="match status" value="1"/>
</dbReference>
<feature type="compositionally biased region" description="Pro residues" evidence="1">
    <location>
        <begin position="192"/>
        <end position="209"/>
    </location>
</feature>
<evidence type="ECO:0000313" key="3">
    <source>
        <dbReference type="Proteomes" id="UP000517916"/>
    </source>
</evidence>
<feature type="compositionally biased region" description="Basic and acidic residues" evidence="1">
    <location>
        <begin position="377"/>
        <end position="399"/>
    </location>
</feature>
<name>A0ABR6BTI6_9PSEU</name>
<comment type="caution">
    <text evidence="2">The sequence shown here is derived from an EMBL/GenBank/DDBJ whole genome shotgun (WGS) entry which is preliminary data.</text>
</comment>
<dbReference type="Proteomes" id="UP000517916">
    <property type="component" value="Unassembled WGS sequence"/>
</dbReference>
<evidence type="ECO:0000313" key="2">
    <source>
        <dbReference type="EMBL" id="MBA8930200.1"/>
    </source>
</evidence>
<keyword evidence="3" id="KW-1185">Reference proteome</keyword>
<reference evidence="2 3" key="1">
    <citation type="submission" date="2020-08" db="EMBL/GenBank/DDBJ databases">
        <title>Genomic Encyclopedia of Archaeal and Bacterial Type Strains, Phase II (KMG-II): from individual species to whole genera.</title>
        <authorList>
            <person name="Goeker M."/>
        </authorList>
    </citation>
    <scope>NUCLEOTIDE SEQUENCE [LARGE SCALE GENOMIC DNA]</scope>
    <source>
        <strain evidence="2 3">DSM 43850</strain>
    </source>
</reference>
<sequence length="415" mass="41863">MWPFDREIAGEAHAAFDHKTIYDQLHSGSGTTGLSTGVGGWQQRIGDQFDEVHGLITAGLRKASAIWEGSAADSFHGDVAPMAQFVLDAKQVSHSVGQATQDQASHFTDVRDKMPPPVKVEATDTWLSRSWAHLGGGKTDAEQQEQAAMEASDKAAGIYADYRNSSTSTSTTTAVASYPIVPQSNGIDAIPPQQPGGPLPYNPGDPGPLGPGGGPRTPRSTDQRGPANRPPAQLPPDETKLRDYPTPTPGPVRPPSWDRFPIQPPPPPISTPGPPPVIVPPPGVPIGGPGEPPGSGRGPGGSGRGPAGPGGGAGSSGTGGRSGSGGGPRGGGPGSGAGLGELGERGLAGRGAAGAPGRAGAAGGPGMGGPAGRGKGGKGEEDLEHTNKFLEPTDEHWGTGEKTVPPVIGEPDYQP</sequence>
<dbReference type="RefSeq" id="WP_182839744.1">
    <property type="nucleotide sequence ID" value="NZ_BAAABQ010000034.1"/>
</dbReference>
<feature type="compositionally biased region" description="Pro residues" evidence="1">
    <location>
        <begin position="262"/>
        <end position="284"/>
    </location>
</feature>
<feature type="region of interest" description="Disordered" evidence="1">
    <location>
        <begin position="184"/>
        <end position="415"/>
    </location>
</feature>
<dbReference type="InterPro" id="IPR038332">
    <property type="entry name" value="PPE_sf"/>
</dbReference>
<accession>A0ABR6BTI6</accession>
<evidence type="ECO:0000256" key="1">
    <source>
        <dbReference type="SAM" id="MobiDB-lite"/>
    </source>
</evidence>